<protein>
    <submittedName>
        <fullName evidence="1">Uncharacterized protein</fullName>
    </submittedName>
</protein>
<name>A0ACA9U0Z9_BIOOC</name>
<reference evidence="1" key="2">
    <citation type="submission" date="2021-10" db="EMBL/GenBank/DDBJ databases">
        <authorList>
            <person name="Piombo E."/>
        </authorList>
    </citation>
    <scope>NUCLEOTIDE SEQUENCE</scope>
</reference>
<evidence type="ECO:0000313" key="2">
    <source>
        <dbReference type="Proteomes" id="UP000836387"/>
    </source>
</evidence>
<comment type="caution">
    <text evidence="1">The sequence shown here is derived from an EMBL/GenBank/DDBJ whole genome shotgun (WGS) entry which is preliminary data.</text>
</comment>
<reference evidence="1" key="1">
    <citation type="submission" date="2020-04" db="EMBL/GenBank/DDBJ databases">
        <authorList>
            <person name="Broberg M."/>
        </authorList>
    </citation>
    <scope>NUCLEOTIDE SEQUENCE</scope>
</reference>
<accession>A0ACA9U0Z9</accession>
<evidence type="ECO:0000313" key="1">
    <source>
        <dbReference type="EMBL" id="CAG9946899.1"/>
    </source>
</evidence>
<sequence length="105" mass="11837">MIFGMLEGKFLQVVWIKVNLNHRLVEAEAEDLLYQNNRSLEGDALRAEQQDYIGQFEFGSDLNDSDGLIQTPTEINGDRWVYLHGINAGEDSGYTEHQHGGAGLR</sequence>
<keyword evidence="2" id="KW-1185">Reference proteome</keyword>
<dbReference type="EMBL" id="CADEHS020000010">
    <property type="protein sequence ID" value="CAG9946899.1"/>
    <property type="molecule type" value="Genomic_DNA"/>
</dbReference>
<proteinExistence type="predicted"/>
<organism evidence="1 2">
    <name type="scientific">Clonostachys rosea f. rosea IK726</name>
    <dbReference type="NCBI Taxonomy" id="1349383"/>
    <lineage>
        <taxon>Eukaryota</taxon>
        <taxon>Fungi</taxon>
        <taxon>Dikarya</taxon>
        <taxon>Ascomycota</taxon>
        <taxon>Pezizomycotina</taxon>
        <taxon>Sordariomycetes</taxon>
        <taxon>Hypocreomycetidae</taxon>
        <taxon>Hypocreales</taxon>
        <taxon>Bionectriaceae</taxon>
        <taxon>Clonostachys</taxon>
    </lineage>
</organism>
<gene>
    <name evidence="1" type="ORF">CRV2_00005786</name>
</gene>
<dbReference type="Proteomes" id="UP000836387">
    <property type="component" value="Unassembled WGS sequence"/>
</dbReference>